<dbReference type="InterPro" id="IPR047817">
    <property type="entry name" value="ABC2_TM_bact-type"/>
</dbReference>
<sequence>MSAQVELVRSEARLMTREPMATFWVIAFPTALLGVFALIPTFRDRVPELGGQTVLDLYVPINVTLALGFLGLFIIPGALATYRERGVLRRLATTPVGPARVVLAQLAVAAVVGVVGVSLLLAVAWGLLGTVVPVDVLPFAAALLLGLLAMLSVGVLVGALSGTAKAATIAGNVLFFPMMFLAGLYVPVAVLGETMQRIGELTPLGASALVMQRAAVGDPVGTLPFVAMALWTLVPLAVAVRRFRWE</sequence>
<keyword evidence="3 5" id="KW-1133">Transmembrane helix</keyword>
<dbReference type="PANTHER" id="PTHR43027">
    <property type="entry name" value="DOXORUBICIN RESISTANCE ABC TRANSPORTER PERMEASE PROTEIN DRRC-RELATED"/>
    <property type="match status" value="1"/>
</dbReference>
<keyword evidence="5" id="KW-1003">Cell membrane</keyword>
<feature type="domain" description="ABC transmembrane type-2" evidence="6">
    <location>
        <begin position="20"/>
        <end position="246"/>
    </location>
</feature>
<keyword evidence="4 5" id="KW-0472">Membrane</keyword>
<feature type="transmembrane region" description="Helical" evidence="5">
    <location>
        <begin position="139"/>
        <end position="161"/>
    </location>
</feature>
<dbReference type="InterPro" id="IPR013525">
    <property type="entry name" value="ABC2_TM"/>
</dbReference>
<dbReference type="RefSeq" id="WP_345713954.1">
    <property type="nucleotide sequence ID" value="NZ_BAABIL010000678.1"/>
</dbReference>
<dbReference type="PROSITE" id="PS51012">
    <property type="entry name" value="ABC_TM2"/>
    <property type="match status" value="1"/>
</dbReference>
<name>A0ABP8VD49_9ACTN</name>
<dbReference type="Proteomes" id="UP001501195">
    <property type="component" value="Unassembled WGS sequence"/>
</dbReference>
<evidence type="ECO:0000256" key="1">
    <source>
        <dbReference type="ARBA" id="ARBA00004141"/>
    </source>
</evidence>
<comment type="caution">
    <text evidence="7">The sequence shown here is derived from an EMBL/GenBank/DDBJ whole genome shotgun (WGS) entry which is preliminary data.</text>
</comment>
<evidence type="ECO:0000256" key="4">
    <source>
        <dbReference type="ARBA" id="ARBA00023136"/>
    </source>
</evidence>
<evidence type="ECO:0000313" key="7">
    <source>
        <dbReference type="EMBL" id="GAA4659862.1"/>
    </source>
</evidence>
<evidence type="ECO:0000313" key="8">
    <source>
        <dbReference type="Proteomes" id="UP001501195"/>
    </source>
</evidence>
<evidence type="ECO:0000256" key="3">
    <source>
        <dbReference type="ARBA" id="ARBA00022989"/>
    </source>
</evidence>
<organism evidence="7 8">
    <name type="scientific">Kineococcus glutinatus</name>
    <dbReference type="NCBI Taxonomy" id="1070872"/>
    <lineage>
        <taxon>Bacteria</taxon>
        <taxon>Bacillati</taxon>
        <taxon>Actinomycetota</taxon>
        <taxon>Actinomycetes</taxon>
        <taxon>Kineosporiales</taxon>
        <taxon>Kineosporiaceae</taxon>
        <taxon>Kineococcus</taxon>
    </lineage>
</organism>
<dbReference type="PANTHER" id="PTHR43027:SF2">
    <property type="entry name" value="TRANSPORT PERMEASE PROTEIN"/>
    <property type="match status" value="1"/>
</dbReference>
<feature type="transmembrane region" description="Helical" evidence="5">
    <location>
        <begin position="59"/>
        <end position="80"/>
    </location>
</feature>
<feature type="transmembrane region" description="Helical" evidence="5">
    <location>
        <begin position="173"/>
        <end position="192"/>
    </location>
</feature>
<accession>A0ABP8VD49</accession>
<keyword evidence="8" id="KW-1185">Reference proteome</keyword>
<comment type="similarity">
    <text evidence="5">Belongs to the ABC-2 integral membrane protein family.</text>
</comment>
<comment type="subcellular location">
    <subcellularLocation>
        <location evidence="5">Cell membrane</location>
        <topology evidence="5">Multi-pass membrane protein</topology>
    </subcellularLocation>
    <subcellularLocation>
        <location evidence="1">Membrane</location>
        <topology evidence="1">Multi-pass membrane protein</topology>
    </subcellularLocation>
</comment>
<protein>
    <recommendedName>
        <fullName evidence="5">Transport permease protein</fullName>
    </recommendedName>
</protein>
<evidence type="ECO:0000256" key="2">
    <source>
        <dbReference type="ARBA" id="ARBA00022692"/>
    </source>
</evidence>
<dbReference type="Pfam" id="PF01061">
    <property type="entry name" value="ABC2_membrane"/>
    <property type="match status" value="1"/>
</dbReference>
<evidence type="ECO:0000256" key="5">
    <source>
        <dbReference type="RuleBase" id="RU361157"/>
    </source>
</evidence>
<dbReference type="EMBL" id="BAABIL010000678">
    <property type="protein sequence ID" value="GAA4659862.1"/>
    <property type="molecule type" value="Genomic_DNA"/>
</dbReference>
<reference evidence="8" key="1">
    <citation type="journal article" date="2019" name="Int. J. Syst. Evol. Microbiol.">
        <title>The Global Catalogue of Microorganisms (GCM) 10K type strain sequencing project: providing services to taxonomists for standard genome sequencing and annotation.</title>
        <authorList>
            <consortium name="The Broad Institute Genomics Platform"/>
            <consortium name="The Broad Institute Genome Sequencing Center for Infectious Disease"/>
            <person name="Wu L."/>
            <person name="Ma J."/>
        </authorList>
    </citation>
    <scope>NUCLEOTIDE SEQUENCE [LARGE SCALE GENOMIC DNA]</scope>
    <source>
        <strain evidence="8">JCM 18126</strain>
    </source>
</reference>
<dbReference type="InterPro" id="IPR052902">
    <property type="entry name" value="ABC-2_transporter"/>
</dbReference>
<gene>
    <name evidence="7" type="ORF">GCM10023225_33420</name>
</gene>
<keyword evidence="2 5" id="KW-0812">Transmembrane</keyword>
<proteinExistence type="inferred from homology"/>
<feature type="transmembrane region" description="Helical" evidence="5">
    <location>
        <begin position="21"/>
        <end position="39"/>
    </location>
</feature>
<feature type="transmembrane region" description="Helical" evidence="5">
    <location>
        <begin position="101"/>
        <end position="127"/>
    </location>
</feature>
<feature type="transmembrane region" description="Helical" evidence="5">
    <location>
        <begin position="221"/>
        <end position="240"/>
    </location>
</feature>
<keyword evidence="5" id="KW-0813">Transport</keyword>
<evidence type="ECO:0000259" key="6">
    <source>
        <dbReference type="PROSITE" id="PS51012"/>
    </source>
</evidence>